<evidence type="ECO:0000313" key="17">
    <source>
        <dbReference type="Ensembl" id="ENSDCDP00010001506.1"/>
    </source>
</evidence>
<keyword evidence="7" id="KW-0677">Repeat</keyword>
<evidence type="ECO:0000256" key="3">
    <source>
        <dbReference type="ARBA" id="ARBA00015014"/>
    </source>
</evidence>
<keyword evidence="5" id="KW-1017">Isopeptide bond</keyword>
<dbReference type="SUPFAM" id="SSF49879">
    <property type="entry name" value="SMAD/FHA domain"/>
    <property type="match status" value="1"/>
</dbReference>
<feature type="compositionally biased region" description="Polar residues" evidence="14">
    <location>
        <begin position="509"/>
        <end position="518"/>
    </location>
</feature>
<evidence type="ECO:0000313" key="18">
    <source>
        <dbReference type="Proteomes" id="UP000694580"/>
    </source>
</evidence>
<dbReference type="InterPro" id="IPR008984">
    <property type="entry name" value="SMAD_FHA_dom_sf"/>
</dbReference>
<evidence type="ECO:0000256" key="11">
    <source>
        <dbReference type="ARBA" id="ARBA00023204"/>
    </source>
</evidence>
<feature type="compositionally biased region" description="Polar residues" evidence="14">
    <location>
        <begin position="468"/>
        <end position="477"/>
    </location>
</feature>
<dbReference type="GO" id="GO:0005694">
    <property type="term" value="C:chromosome"/>
    <property type="evidence" value="ECO:0007669"/>
    <property type="project" value="UniProtKB-SubCell"/>
</dbReference>
<feature type="compositionally biased region" description="Acidic residues" evidence="14">
    <location>
        <begin position="574"/>
        <end position="584"/>
    </location>
</feature>
<reference evidence="17 18" key="1">
    <citation type="submission" date="2020-06" db="EMBL/GenBank/DDBJ databases">
        <authorList>
            <consortium name="Wellcome Sanger Institute Data Sharing"/>
        </authorList>
    </citation>
    <scope>NUCLEOTIDE SEQUENCE [LARGE SCALE GENOMIC DNA]</scope>
</reference>
<dbReference type="InterPro" id="IPR051579">
    <property type="entry name" value="DDR_Transcriptional_Reg"/>
</dbReference>
<evidence type="ECO:0000256" key="6">
    <source>
        <dbReference type="ARBA" id="ARBA00022553"/>
    </source>
</evidence>
<dbReference type="CDD" id="cd18441">
    <property type="entry name" value="BRCT_MDC1_rpt2"/>
    <property type="match status" value="1"/>
</dbReference>
<keyword evidence="4" id="KW-0158">Chromosome</keyword>
<feature type="region of interest" description="Disordered" evidence="14">
    <location>
        <begin position="165"/>
        <end position="195"/>
    </location>
</feature>
<dbReference type="InterPro" id="IPR036420">
    <property type="entry name" value="BRCT_dom_sf"/>
</dbReference>
<name>A0AAY4A2Y1_9TELE</name>
<dbReference type="PROSITE" id="PS50172">
    <property type="entry name" value="BRCT"/>
    <property type="match status" value="1"/>
</dbReference>
<dbReference type="Pfam" id="PF00498">
    <property type="entry name" value="FHA"/>
    <property type="match status" value="1"/>
</dbReference>
<feature type="compositionally biased region" description="Polar residues" evidence="14">
    <location>
        <begin position="854"/>
        <end position="871"/>
    </location>
</feature>
<feature type="compositionally biased region" description="Low complexity" evidence="14">
    <location>
        <begin position="1393"/>
        <end position="1409"/>
    </location>
</feature>
<feature type="region of interest" description="Disordered" evidence="14">
    <location>
        <begin position="14"/>
        <end position="34"/>
    </location>
</feature>
<feature type="compositionally biased region" description="Polar residues" evidence="14">
    <location>
        <begin position="1471"/>
        <end position="1481"/>
    </location>
</feature>
<evidence type="ECO:0000256" key="5">
    <source>
        <dbReference type="ARBA" id="ARBA00022499"/>
    </source>
</evidence>
<gene>
    <name evidence="17" type="primary">MDC1</name>
</gene>
<dbReference type="Pfam" id="PF16770">
    <property type="entry name" value="RTT107_BRCT_5"/>
    <property type="match status" value="1"/>
</dbReference>
<evidence type="ECO:0000256" key="12">
    <source>
        <dbReference type="ARBA" id="ARBA00023242"/>
    </source>
</evidence>
<feature type="region of interest" description="Disordered" evidence="14">
    <location>
        <begin position="669"/>
        <end position="707"/>
    </location>
</feature>
<reference evidence="17" key="3">
    <citation type="submission" date="2025-09" db="UniProtKB">
        <authorList>
            <consortium name="Ensembl"/>
        </authorList>
    </citation>
    <scope>IDENTIFICATION</scope>
</reference>
<dbReference type="Gene3D" id="2.60.200.20">
    <property type="match status" value="1"/>
</dbReference>
<dbReference type="Gene3D" id="3.40.50.10190">
    <property type="entry name" value="BRCT domain"/>
    <property type="match status" value="2"/>
</dbReference>
<dbReference type="SUPFAM" id="SSF52113">
    <property type="entry name" value="BRCT domain"/>
    <property type="match status" value="2"/>
</dbReference>
<evidence type="ECO:0000256" key="10">
    <source>
        <dbReference type="ARBA" id="ARBA00022990"/>
    </source>
</evidence>
<dbReference type="Ensembl" id="ENSDCDT00010001574.1">
    <property type="protein sequence ID" value="ENSDCDP00010001506.1"/>
    <property type="gene ID" value="ENSDCDG00010000777.1"/>
</dbReference>
<dbReference type="InterPro" id="IPR001357">
    <property type="entry name" value="BRCT_dom"/>
</dbReference>
<feature type="compositionally biased region" description="Polar residues" evidence="14">
    <location>
        <begin position="165"/>
        <end position="179"/>
    </location>
</feature>
<dbReference type="Proteomes" id="UP000694580">
    <property type="component" value="Chromosome 5"/>
</dbReference>
<dbReference type="PANTHER" id="PTHR23196">
    <property type="entry name" value="PAX TRANSCRIPTION ACTIVATION DOMAIN INTERACTING PROTEIN"/>
    <property type="match status" value="1"/>
</dbReference>
<reference evidence="17" key="2">
    <citation type="submission" date="2025-08" db="UniProtKB">
        <authorList>
            <consortium name="Ensembl"/>
        </authorList>
    </citation>
    <scope>IDENTIFICATION</scope>
</reference>
<keyword evidence="11" id="KW-0234">DNA repair</keyword>
<dbReference type="GO" id="GO:0006281">
    <property type="term" value="P:DNA repair"/>
    <property type="evidence" value="ECO:0007669"/>
    <property type="project" value="UniProtKB-KW"/>
</dbReference>
<sequence>MQVAGRMDATQAICDSDFYGDDEEEEENNDETNGVPVARLKLFKNNHLPETELPLYQGENVVGRDPSSCTVLLPARSMSKQHAIISISLFRDSRRGDIAMEALIWDLGSMNGTRKGRIKLTPHIRYALSEGEGLVLADLPCQYAGSKEKGTESDRTVENQAKEISTVEMSDSSDKSISLEQKEQSSVHIVPETDSDFDGKQGAFFCKYNPLSEMEETTTTGAAKPGPLEFNLDSDTDVEGGQDEVEAEVSQPRATNSKPGVSSTEGAAKPAERHMDSDTDVDEDVADGGSEKEPIDSGASNKAAEFHMDSDTDVEDESAESVQVHQHPDEFHMDSDTDAEDESKTVSNPVVTSYQTKEVTASDRVNQPPEEFRMDSDTDAEDESKTVSNPVVTSDQIKEVTGSDRVNQPPAEFHMDSDTDAEDDSKTVSNPVVTSDQIKEVTASDRVNQPPAEFHMDSDTDAEDDSKTVSNPVVTSDQIKEVTGSDRVNQPPAEFHMDSDTDAEDESKTVSNPVVTSDQIKEVTGSDRVNQPPAEFHMDSGTDAEEVDDVPPSKVETTQAEVKSDHQMMILMEPDSDSGENTDEDPFKPSKSKTSKTVPLQESAGEAELKIQSDSDTEDARQLLNPPAKQGASEAAGRPEESRSPARQPADLLCLTDRSNIQAMAAENTQAFSLPEERASDEVDSDLEATQAYGAASEQGGSGQAVEATQEYITHSDVDVEEVDKTPALDIIAAVMEKSEDEATQPTEYDPDYLLSTADTEIIHRSVQMEDKSEHNSDDYVGQEAKLCERSNDSDKEQVINSTESHLDVNFATSETQPICNTDDDYFEKAAKAESPKQRYRPLKGRRKREKAQPFQSFSDPQLSTAQTQPMSLFEEENGEEEGTLSLSEVSRRGGDKEAQEGPSTKPLEPSKRRGGKINDENNGEGEDENARILEPTRGKGPASKRGGRRRGRVVPEVEDELKDVFSRGKRKKRVMGLEREQDKQIANEGREILEENKCNQRLEKEKKEKEEREKVRGERTKQEEREREKKEREECLERERKEKEAKERMAMERKEKEERERIQRERKEQEEREREKKEREECLERERKEKEAKDRMAMERKEKEERERIQRERKEQEEREREKKEREEHLEREKKEKEAKEQMAMERKEKEEREIIQRERKEQEEREREKKEREECLERERKEKEAKDQMDMERKEKKRLEWEKKEREEQEKQNILVSQRLEKERIEKAKTEEQERLEREEKKQECLEHEREESERIEKKTQKTKEDEKLESPEERKTTIEEEKPQDEGLQKEETKTKPRGRRASNRRTAPVASSGLQDRLPSSDDGPARRTRSRSSSSNSVSSERSTSSLQSLGRGRGQRTLEPATGRRSTRRTVVSSDADKDPVSRRTSRSNSSNSVSSGISTASNELQNKGRGRGRGRKSVKGTSELKSEAEPSSSLGQAGEPVSPKVTGRRRRPRKTTGDDDSLDNDSTQTNNEKYFSNKPVDTPRTKSASKKNKLDVLFTGVTDEAGEAVVAHLGGSIAKGVCDMTHLVTDGVRRTVKFMCAVAKGIPVVNPDWLKKCGKEGSFMPADNFLVKDAVQEKKFNFCLKESLRMASQKPLLEGYEIHVTRSVKPEPSQMKDIITCSGARYLPKMPSVNKPQTVVVSCLEDSSLCPPALSASVPVVTSEFLLTGILQQKVDLVSHALAIPAAPAKGRKK</sequence>
<comment type="subcellular location">
    <subcellularLocation>
        <location evidence="2">Chromosome</location>
    </subcellularLocation>
    <subcellularLocation>
        <location evidence="1">Nucleus</location>
    </subcellularLocation>
</comment>
<dbReference type="PANTHER" id="PTHR23196:SF34">
    <property type="entry name" value="MEDIATOR OF DNA DAMAGE CHECKPOINT PROTEIN 1"/>
    <property type="match status" value="1"/>
</dbReference>
<feature type="compositionally biased region" description="Polar residues" evidence="14">
    <location>
        <begin position="345"/>
        <end position="365"/>
    </location>
</feature>
<feature type="compositionally biased region" description="Acidic residues" evidence="14">
    <location>
        <begin position="18"/>
        <end position="30"/>
    </location>
</feature>
<keyword evidence="8" id="KW-0227">DNA damage</keyword>
<dbReference type="SMART" id="SM00292">
    <property type="entry name" value="BRCT"/>
    <property type="match status" value="2"/>
</dbReference>
<feature type="compositionally biased region" description="Basic and acidic residues" evidence="14">
    <location>
        <begin position="929"/>
        <end position="938"/>
    </location>
</feature>
<keyword evidence="12" id="KW-0539">Nucleus</keyword>
<feature type="domain" description="FHA" evidence="15">
    <location>
        <begin position="60"/>
        <end position="120"/>
    </location>
</feature>
<keyword evidence="10" id="KW-0007">Acetylation</keyword>
<accession>A0AAY4A2Y1</accession>
<keyword evidence="9" id="KW-0832">Ubl conjugation</keyword>
<feature type="compositionally biased region" description="Basic and acidic residues" evidence="14">
    <location>
        <begin position="976"/>
        <end position="1213"/>
    </location>
</feature>
<feature type="compositionally biased region" description="Basic residues" evidence="14">
    <location>
        <begin position="1415"/>
        <end position="1425"/>
    </location>
</feature>
<feature type="compositionally biased region" description="Basic and acidic residues" evidence="14">
    <location>
        <begin position="909"/>
        <end position="920"/>
    </location>
</feature>
<feature type="compositionally biased region" description="Basic residues" evidence="14">
    <location>
        <begin position="838"/>
        <end position="850"/>
    </location>
</feature>
<dbReference type="InterPro" id="IPR000253">
    <property type="entry name" value="FHA_dom"/>
</dbReference>
<evidence type="ECO:0000256" key="8">
    <source>
        <dbReference type="ARBA" id="ARBA00022763"/>
    </source>
</evidence>
<evidence type="ECO:0000256" key="2">
    <source>
        <dbReference type="ARBA" id="ARBA00004286"/>
    </source>
</evidence>
<feature type="compositionally biased region" description="Acidic residues" evidence="14">
    <location>
        <begin position="232"/>
        <end position="247"/>
    </location>
</feature>
<evidence type="ECO:0000256" key="4">
    <source>
        <dbReference type="ARBA" id="ARBA00022454"/>
    </source>
</evidence>
<feature type="compositionally biased region" description="Basic and acidic residues" evidence="14">
    <location>
        <begin position="607"/>
        <end position="621"/>
    </location>
</feature>
<keyword evidence="6" id="KW-0597">Phosphoprotein</keyword>
<feature type="region of interest" description="Disordered" evidence="14">
    <location>
        <begin position="216"/>
        <end position="652"/>
    </location>
</feature>
<dbReference type="GeneTree" id="ENSGT00940000161757"/>
<evidence type="ECO:0000256" key="7">
    <source>
        <dbReference type="ARBA" id="ARBA00022737"/>
    </source>
</evidence>
<proteinExistence type="predicted"/>
<dbReference type="CDD" id="cd17744">
    <property type="entry name" value="BRCT_MDC1_rpt1"/>
    <property type="match status" value="1"/>
</dbReference>
<dbReference type="GO" id="GO:0005634">
    <property type="term" value="C:nucleus"/>
    <property type="evidence" value="ECO:0007669"/>
    <property type="project" value="UniProtKB-SubCell"/>
</dbReference>
<dbReference type="CDD" id="cd22665">
    <property type="entry name" value="FHA_MDC1"/>
    <property type="match status" value="1"/>
</dbReference>
<evidence type="ECO:0000256" key="9">
    <source>
        <dbReference type="ARBA" id="ARBA00022843"/>
    </source>
</evidence>
<organism evidence="17 18">
    <name type="scientific">Denticeps clupeoides</name>
    <name type="common">denticle herring</name>
    <dbReference type="NCBI Taxonomy" id="299321"/>
    <lineage>
        <taxon>Eukaryota</taxon>
        <taxon>Metazoa</taxon>
        <taxon>Chordata</taxon>
        <taxon>Craniata</taxon>
        <taxon>Vertebrata</taxon>
        <taxon>Euteleostomi</taxon>
        <taxon>Actinopterygii</taxon>
        <taxon>Neopterygii</taxon>
        <taxon>Teleostei</taxon>
        <taxon>Clupei</taxon>
        <taxon>Clupeiformes</taxon>
        <taxon>Denticipitoidei</taxon>
        <taxon>Denticipitidae</taxon>
        <taxon>Denticeps</taxon>
    </lineage>
</organism>
<evidence type="ECO:0000256" key="14">
    <source>
        <dbReference type="SAM" id="MobiDB-lite"/>
    </source>
</evidence>
<feature type="compositionally biased region" description="Low complexity" evidence="14">
    <location>
        <begin position="1336"/>
        <end position="1351"/>
    </location>
</feature>
<feature type="compositionally biased region" description="Basic and acidic residues" evidence="14">
    <location>
        <begin position="890"/>
        <end position="900"/>
    </location>
</feature>
<keyword evidence="18" id="KW-1185">Reference proteome</keyword>
<feature type="domain" description="BRCT" evidence="16">
    <location>
        <begin position="1500"/>
        <end position="1578"/>
    </location>
</feature>
<feature type="compositionally biased region" description="Acidic residues" evidence="14">
    <location>
        <begin position="874"/>
        <end position="883"/>
    </location>
</feature>
<evidence type="ECO:0000259" key="15">
    <source>
        <dbReference type="PROSITE" id="PS50006"/>
    </source>
</evidence>
<evidence type="ECO:0000256" key="13">
    <source>
        <dbReference type="ARBA" id="ARBA00023306"/>
    </source>
</evidence>
<feature type="compositionally biased region" description="Polar residues" evidence="14">
    <location>
        <begin position="386"/>
        <end position="395"/>
    </location>
</feature>
<feature type="compositionally biased region" description="Polar residues" evidence="14">
    <location>
        <begin position="252"/>
        <end position="265"/>
    </location>
</feature>
<feature type="region of interest" description="Disordered" evidence="14">
    <location>
        <begin position="830"/>
        <end position="1496"/>
    </location>
</feature>
<dbReference type="PROSITE" id="PS50006">
    <property type="entry name" value="FHA_DOMAIN"/>
    <property type="match status" value="1"/>
</dbReference>
<feature type="compositionally biased region" description="Polar residues" evidence="14">
    <location>
        <begin position="427"/>
        <end position="436"/>
    </location>
</feature>
<feature type="compositionally biased region" description="Basic and acidic residues" evidence="14">
    <location>
        <begin position="326"/>
        <end position="335"/>
    </location>
</feature>
<evidence type="ECO:0000256" key="1">
    <source>
        <dbReference type="ARBA" id="ARBA00004123"/>
    </source>
</evidence>
<dbReference type="Pfam" id="PF16589">
    <property type="entry name" value="BRCT_2"/>
    <property type="match status" value="1"/>
</dbReference>
<feature type="compositionally biased region" description="Basic and acidic residues" evidence="14">
    <location>
        <begin position="1221"/>
        <end position="1298"/>
    </location>
</feature>
<keyword evidence="13" id="KW-0131">Cell cycle</keyword>
<evidence type="ECO:0000259" key="16">
    <source>
        <dbReference type="PROSITE" id="PS50172"/>
    </source>
</evidence>
<protein>
    <recommendedName>
        <fullName evidence="3">Mediator of DNA damage checkpoint protein 1</fullName>
    </recommendedName>
</protein>